<proteinExistence type="predicted"/>
<dbReference type="AlphaFoldDB" id="K0Q4G5"/>
<name>K0Q4G5_9HYPH</name>
<accession>K0Q4G5</accession>
<sequence>MAELLKSKGAISGAQIESPEQVAFAHAVDDLGEHRRHTDLALIVMTRDRAATRSSASGCSLEGLRQTRLPENAPRIRGRKARIFKQRYDGLGVLAALAIGSVACLYQPPSFARLTCV</sequence>
<keyword evidence="1" id="KW-0472">Membrane</keyword>
<evidence type="ECO:0000313" key="2">
    <source>
        <dbReference type="EMBL" id="CCM79427.1"/>
    </source>
</evidence>
<organism evidence="2 3">
    <name type="scientific">Rhizobium mesoamericanum STM3625</name>
    <dbReference type="NCBI Taxonomy" id="1211777"/>
    <lineage>
        <taxon>Bacteria</taxon>
        <taxon>Pseudomonadati</taxon>
        <taxon>Pseudomonadota</taxon>
        <taxon>Alphaproteobacteria</taxon>
        <taxon>Hyphomicrobiales</taxon>
        <taxon>Rhizobiaceae</taxon>
        <taxon>Rhizobium/Agrobacterium group</taxon>
        <taxon>Rhizobium</taxon>
    </lineage>
</organism>
<dbReference type="HOGENOM" id="CLU_2082977_0_0_5"/>
<keyword evidence="1" id="KW-0812">Transmembrane</keyword>
<evidence type="ECO:0000313" key="3">
    <source>
        <dbReference type="Proteomes" id="UP000009319"/>
    </source>
</evidence>
<feature type="transmembrane region" description="Helical" evidence="1">
    <location>
        <begin position="88"/>
        <end position="108"/>
    </location>
</feature>
<comment type="caution">
    <text evidence="2">The sequence shown here is derived from an EMBL/GenBank/DDBJ whole genome shotgun (WGS) entry which is preliminary data.</text>
</comment>
<evidence type="ECO:0000256" key="1">
    <source>
        <dbReference type="SAM" id="Phobius"/>
    </source>
</evidence>
<keyword evidence="1" id="KW-1133">Transmembrane helix</keyword>
<keyword evidence="3" id="KW-1185">Reference proteome</keyword>
<dbReference type="EMBL" id="CANI01000043">
    <property type="protein sequence ID" value="CCM79427.1"/>
    <property type="molecule type" value="Genomic_DNA"/>
</dbReference>
<reference evidence="2 3" key="1">
    <citation type="journal article" date="2013" name="Genome Announc.">
        <title>Draft Genome Sequence of Rhizobium mesoamericanum STM3625, a Nitrogen-Fixing Symbiont of Mimosa pudica Isolated in French Guiana (South America).</title>
        <authorList>
            <person name="Moulin L."/>
            <person name="Mornico D."/>
            <person name="Melkonian R."/>
            <person name="Klonowska A."/>
        </authorList>
    </citation>
    <scope>NUCLEOTIDE SEQUENCE [LARGE SCALE GENOMIC DNA]</scope>
    <source>
        <strain evidence="2 3">STM3625</strain>
    </source>
</reference>
<dbReference type="Proteomes" id="UP000009319">
    <property type="component" value="Unassembled WGS sequence"/>
</dbReference>
<protein>
    <submittedName>
        <fullName evidence="2">Uncharacterized protein</fullName>
    </submittedName>
</protein>
<gene>
    <name evidence="2" type="ORF">BN77_p10692</name>
</gene>